<evidence type="ECO:0000256" key="2">
    <source>
        <dbReference type="ARBA" id="ARBA00005904"/>
    </source>
</evidence>
<keyword evidence="7" id="KW-1185">Reference proteome</keyword>
<feature type="region of interest" description="Disordered" evidence="4">
    <location>
        <begin position="292"/>
        <end position="352"/>
    </location>
</feature>
<dbReference type="PANTHER" id="PTHR14369:SF0">
    <property type="entry name" value="SURFEIT LOCUS PROTEIN 6"/>
    <property type="match status" value="1"/>
</dbReference>
<name>A0A210PU34_MIZYE</name>
<feature type="domain" description="Ribosomal RNA-processing protein 14/surfeit locus protein 6 C-terminal" evidence="5">
    <location>
        <begin position="146"/>
        <end position="340"/>
    </location>
</feature>
<evidence type="ECO:0000313" key="6">
    <source>
        <dbReference type="EMBL" id="OWF39954.1"/>
    </source>
</evidence>
<proteinExistence type="inferred from homology"/>
<organism evidence="6 7">
    <name type="scientific">Mizuhopecten yessoensis</name>
    <name type="common">Japanese scallop</name>
    <name type="synonym">Patinopecten yessoensis</name>
    <dbReference type="NCBI Taxonomy" id="6573"/>
    <lineage>
        <taxon>Eukaryota</taxon>
        <taxon>Metazoa</taxon>
        <taxon>Spiralia</taxon>
        <taxon>Lophotrochozoa</taxon>
        <taxon>Mollusca</taxon>
        <taxon>Bivalvia</taxon>
        <taxon>Autobranchia</taxon>
        <taxon>Pteriomorphia</taxon>
        <taxon>Pectinida</taxon>
        <taxon>Pectinoidea</taxon>
        <taxon>Pectinidae</taxon>
        <taxon>Mizuhopecten</taxon>
    </lineage>
</organism>
<feature type="compositionally biased region" description="Basic residues" evidence="4">
    <location>
        <begin position="332"/>
        <end position="352"/>
    </location>
</feature>
<gene>
    <name evidence="6" type="ORF">KP79_PYT04286</name>
</gene>
<dbReference type="InterPro" id="IPR029190">
    <property type="entry name" value="Rrp14/SURF6_C"/>
</dbReference>
<evidence type="ECO:0000313" key="7">
    <source>
        <dbReference type="Proteomes" id="UP000242188"/>
    </source>
</evidence>
<dbReference type="InterPro" id="IPR007019">
    <property type="entry name" value="SURF6"/>
</dbReference>
<protein>
    <submittedName>
        <fullName evidence="6">Surfeit locus protein 6-like</fullName>
    </submittedName>
</protein>
<feature type="compositionally biased region" description="Basic and acidic residues" evidence="4">
    <location>
        <begin position="310"/>
        <end position="331"/>
    </location>
</feature>
<dbReference type="GO" id="GO:0005730">
    <property type="term" value="C:nucleolus"/>
    <property type="evidence" value="ECO:0007669"/>
    <property type="project" value="TreeGrafter"/>
</dbReference>
<evidence type="ECO:0000256" key="1">
    <source>
        <dbReference type="ARBA" id="ARBA00004123"/>
    </source>
</evidence>
<dbReference type="Proteomes" id="UP000242188">
    <property type="component" value="Unassembled WGS sequence"/>
</dbReference>
<dbReference type="Pfam" id="PF04935">
    <property type="entry name" value="SURF6"/>
    <property type="match status" value="1"/>
</dbReference>
<comment type="subcellular location">
    <subcellularLocation>
        <location evidence="1">Nucleus</location>
    </subcellularLocation>
</comment>
<feature type="compositionally biased region" description="Basic residues" evidence="4">
    <location>
        <begin position="94"/>
        <end position="108"/>
    </location>
</feature>
<dbReference type="GO" id="GO:0042273">
    <property type="term" value="P:ribosomal large subunit biogenesis"/>
    <property type="evidence" value="ECO:0007669"/>
    <property type="project" value="TreeGrafter"/>
</dbReference>
<dbReference type="GO" id="GO:0003723">
    <property type="term" value="F:RNA binding"/>
    <property type="evidence" value="ECO:0007669"/>
    <property type="project" value="TreeGrafter"/>
</dbReference>
<sequence length="352" mass="40900">MQMKMAATTSDSLDAHSSIKNDLNFFKEWLATIDPSVFGTSTQELQDSDSAEDNQVKPTSKKQERTHTFNKTSSKKQTEPEQETEEEPYSKIKEKQKHKNSKMAKQRKQKTDARLLNIITPRQEDLQQKLRARIEELQGKRGLSVDEQKEKKKLKRKESLLKLKLRKKFEKQNKNKGNLAVQKETVVNGAVGSPNSKPVKPIYNKEGKLVFSKFDFTEAGGKDRGKSNLSGKDYKRLLEKLEKRKEHVEKVKEKDAEKGKQVETKMAWETAIHRAQGQKVKDDPALVKKALKKKEKIKKQKSKQWSQRDSQTKKRMETKIEKRTKNIEERKQQKKDKKNKRAKKKGRLIAGF</sequence>
<comment type="caution">
    <text evidence="6">The sequence shown here is derived from an EMBL/GenBank/DDBJ whole genome shotgun (WGS) entry which is preliminary data.</text>
</comment>
<dbReference type="AlphaFoldDB" id="A0A210PU34"/>
<feature type="region of interest" description="Disordered" evidence="4">
    <location>
        <begin position="244"/>
        <end position="263"/>
    </location>
</feature>
<evidence type="ECO:0000256" key="3">
    <source>
        <dbReference type="ARBA" id="ARBA00023242"/>
    </source>
</evidence>
<dbReference type="PANTHER" id="PTHR14369">
    <property type="entry name" value="SURFEIT LOCUS PROTEIN 6"/>
    <property type="match status" value="1"/>
</dbReference>
<feature type="region of interest" description="Disordered" evidence="4">
    <location>
        <begin position="41"/>
        <end position="120"/>
    </location>
</feature>
<dbReference type="EMBL" id="NEDP02005494">
    <property type="protein sequence ID" value="OWF39954.1"/>
    <property type="molecule type" value="Genomic_DNA"/>
</dbReference>
<reference evidence="6 7" key="1">
    <citation type="journal article" date="2017" name="Nat. Ecol. Evol.">
        <title>Scallop genome provides insights into evolution of bilaterian karyotype and development.</title>
        <authorList>
            <person name="Wang S."/>
            <person name="Zhang J."/>
            <person name="Jiao W."/>
            <person name="Li J."/>
            <person name="Xun X."/>
            <person name="Sun Y."/>
            <person name="Guo X."/>
            <person name="Huan P."/>
            <person name="Dong B."/>
            <person name="Zhang L."/>
            <person name="Hu X."/>
            <person name="Sun X."/>
            <person name="Wang J."/>
            <person name="Zhao C."/>
            <person name="Wang Y."/>
            <person name="Wang D."/>
            <person name="Huang X."/>
            <person name="Wang R."/>
            <person name="Lv J."/>
            <person name="Li Y."/>
            <person name="Zhang Z."/>
            <person name="Liu B."/>
            <person name="Lu W."/>
            <person name="Hui Y."/>
            <person name="Liang J."/>
            <person name="Zhou Z."/>
            <person name="Hou R."/>
            <person name="Li X."/>
            <person name="Liu Y."/>
            <person name="Li H."/>
            <person name="Ning X."/>
            <person name="Lin Y."/>
            <person name="Zhao L."/>
            <person name="Xing Q."/>
            <person name="Dou J."/>
            <person name="Li Y."/>
            <person name="Mao J."/>
            <person name="Guo H."/>
            <person name="Dou H."/>
            <person name="Li T."/>
            <person name="Mu C."/>
            <person name="Jiang W."/>
            <person name="Fu Q."/>
            <person name="Fu X."/>
            <person name="Miao Y."/>
            <person name="Liu J."/>
            <person name="Yu Q."/>
            <person name="Li R."/>
            <person name="Liao H."/>
            <person name="Li X."/>
            <person name="Kong Y."/>
            <person name="Jiang Z."/>
            <person name="Chourrout D."/>
            <person name="Li R."/>
            <person name="Bao Z."/>
        </authorList>
    </citation>
    <scope>NUCLEOTIDE SEQUENCE [LARGE SCALE GENOMIC DNA]</scope>
    <source>
        <strain evidence="6 7">PY_sf001</strain>
    </source>
</reference>
<comment type="similarity">
    <text evidence="2">Belongs to the SURF6 family.</text>
</comment>
<evidence type="ECO:0000256" key="4">
    <source>
        <dbReference type="SAM" id="MobiDB-lite"/>
    </source>
</evidence>
<evidence type="ECO:0000259" key="5">
    <source>
        <dbReference type="Pfam" id="PF04935"/>
    </source>
</evidence>
<dbReference type="OrthoDB" id="444809at2759"/>
<dbReference type="STRING" id="6573.A0A210PU34"/>
<accession>A0A210PU34</accession>
<dbReference type="GO" id="GO:0003677">
    <property type="term" value="F:DNA binding"/>
    <property type="evidence" value="ECO:0007669"/>
    <property type="project" value="TreeGrafter"/>
</dbReference>
<dbReference type="GO" id="GO:0042274">
    <property type="term" value="P:ribosomal small subunit biogenesis"/>
    <property type="evidence" value="ECO:0007669"/>
    <property type="project" value="TreeGrafter"/>
</dbReference>
<feature type="compositionally biased region" description="Basic residues" evidence="4">
    <location>
        <begin position="292"/>
        <end position="302"/>
    </location>
</feature>
<keyword evidence="3" id="KW-0539">Nucleus</keyword>